<gene>
    <name evidence="2" type="primary">btuF_2</name>
    <name evidence="2" type="ORF">Rcae01_03137</name>
</gene>
<protein>
    <submittedName>
        <fullName evidence="2">Vitamin B12-binding protein</fullName>
    </submittedName>
</protein>
<sequence length="303" mass="32761">MRIISLLPSATEIVCGLGLRDQLVGVTHECDYPADVAELPKVTQTLIPHDASSGEIDSLVRERLKTERALYSLDMAVVERLRPDLIVTQALCDVCAVAESEVQSAACSLPGTPRVINLEPTSFADVMQCIRQVGEAAGCLSRAEAYIAQLQQRVDAVAARSAPIKTRPSVMLLEWIDPPFCAGHWSPELVSLAGGREAIGVAGERSVTTAWDQIVAANPEVLMIACCGFDIERTMQDVPILKSYPGWETLACVKNDRVYAVDGSAYFSRPGPRLVDSLEILANALHETVHPLPHGLPAAQKVR</sequence>
<dbReference type="InterPro" id="IPR002491">
    <property type="entry name" value="ABC_transptr_periplasmic_BD"/>
</dbReference>
<dbReference type="Proteomes" id="UP001416858">
    <property type="component" value="Unassembled WGS sequence"/>
</dbReference>
<dbReference type="Pfam" id="PF01497">
    <property type="entry name" value="Peripla_BP_2"/>
    <property type="match status" value="1"/>
</dbReference>
<name>A0ABP9VTR7_9BACT</name>
<dbReference type="SUPFAM" id="SSF53807">
    <property type="entry name" value="Helical backbone' metal receptor"/>
    <property type="match status" value="1"/>
</dbReference>
<evidence type="ECO:0000259" key="1">
    <source>
        <dbReference type="PROSITE" id="PS50983"/>
    </source>
</evidence>
<reference evidence="2 3" key="1">
    <citation type="submission" date="2024-02" db="EMBL/GenBank/DDBJ databases">
        <title>Rhodopirellula caenicola NBRC 110016.</title>
        <authorList>
            <person name="Ichikawa N."/>
            <person name="Katano-Makiyama Y."/>
            <person name="Hidaka K."/>
        </authorList>
    </citation>
    <scope>NUCLEOTIDE SEQUENCE [LARGE SCALE GENOMIC DNA]</scope>
    <source>
        <strain evidence="2 3">NBRC 110016</strain>
    </source>
</reference>
<evidence type="ECO:0000313" key="3">
    <source>
        <dbReference type="Proteomes" id="UP001416858"/>
    </source>
</evidence>
<comment type="caution">
    <text evidence="2">The sequence shown here is derived from an EMBL/GenBank/DDBJ whole genome shotgun (WGS) entry which is preliminary data.</text>
</comment>
<dbReference type="PANTHER" id="PTHR42860">
    <property type="entry name" value="VITAMIN B12-BINDING PROTEIN"/>
    <property type="match status" value="1"/>
</dbReference>
<keyword evidence="3" id="KW-1185">Reference proteome</keyword>
<dbReference type="InterPro" id="IPR051030">
    <property type="entry name" value="Vitamin_B12-ABC_binding"/>
</dbReference>
<dbReference type="EMBL" id="BAABRO010000006">
    <property type="protein sequence ID" value="GAA5507680.1"/>
    <property type="molecule type" value="Genomic_DNA"/>
</dbReference>
<organism evidence="2 3">
    <name type="scientific">Novipirellula caenicola</name>
    <dbReference type="NCBI Taxonomy" id="1536901"/>
    <lineage>
        <taxon>Bacteria</taxon>
        <taxon>Pseudomonadati</taxon>
        <taxon>Planctomycetota</taxon>
        <taxon>Planctomycetia</taxon>
        <taxon>Pirellulales</taxon>
        <taxon>Pirellulaceae</taxon>
        <taxon>Novipirellula</taxon>
    </lineage>
</organism>
<evidence type="ECO:0000313" key="2">
    <source>
        <dbReference type="EMBL" id="GAA5507680.1"/>
    </source>
</evidence>
<proteinExistence type="predicted"/>
<dbReference type="RefSeq" id="WP_345684530.1">
    <property type="nucleotide sequence ID" value="NZ_BAABRO010000006.1"/>
</dbReference>
<accession>A0ABP9VTR7</accession>
<feature type="domain" description="Fe/B12 periplasmic-binding" evidence="1">
    <location>
        <begin position="2"/>
        <end position="289"/>
    </location>
</feature>
<dbReference type="PROSITE" id="PS50983">
    <property type="entry name" value="FE_B12_PBP"/>
    <property type="match status" value="1"/>
</dbReference>
<dbReference type="Gene3D" id="3.40.50.1980">
    <property type="entry name" value="Nitrogenase molybdenum iron protein domain"/>
    <property type="match status" value="2"/>
</dbReference>
<dbReference type="PANTHER" id="PTHR42860:SF1">
    <property type="entry name" value="VITAMIN B12-BINDING PROTEIN"/>
    <property type="match status" value="1"/>
</dbReference>
<dbReference type="CDD" id="cd01144">
    <property type="entry name" value="BtuF"/>
    <property type="match status" value="1"/>
</dbReference>